<evidence type="ECO:0000313" key="1">
    <source>
        <dbReference type="EMBL" id="MXQ52453.1"/>
    </source>
</evidence>
<gene>
    <name evidence="1" type="ORF">GSM42_01525</name>
</gene>
<dbReference type="EMBL" id="WUUL01000001">
    <property type="protein sequence ID" value="MXQ52453.1"/>
    <property type="molecule type" value="Genomic_DNA"/>
</dbReference>
<reference evidence="1 2" key="1">
    <citation type="submission" date="2019-12" db="EMBL/GenBank/DDBJ databases">
        <title>Whole-genome analyses of novel actinobacteria.</title>
        <authorList>
            <person name="Sahin N."/>
            <person name="Saygin H."/>
        </authorList>
    </citation>
    <scope>NUCLEOTIDE SEQUENCE [LARGE SCALE GENOMIC DNA]</scope>
    <source>
        <strain evidence="1 2">KC615</strain>
    </source>
</reference>
<evidence type="ECO:0000313" key="2">
    <source>
        <dbReference type="Proteomes" id="UP000430692"/>
    </source>
</evidence>
<dbReference type="RefSeq" id="WP_160799475.1">
    <property type="nucleotide sequence ID" value="NZ_WUUL01000001.1"/>
</dbReference>
<proteinExistence type="predicted"/>
<dbReference type="Proteomes" id="UP000430692">
    <property type="component" value="Unassembled WGS sequence"/>
</dbReference>
<dbReference type="AlphaFoldDB" id="A0A6I4VN59"/>
<comment type="caution">
    <text evidence="1">The sequence shown here is derived from an EMBL/GenBank/DDBJ whole genome shotgun (WGS) entry which is preliminary data.</text>
</comment>
<protein>
    <submittedName>
        <fullName evidence="1">Uncharacterized protein</fullName>
    </submittedName>
</protein>
<name>A0A6I4VN59_9BACL</name>
<organism evidence="1 2">
    <name type="scientific">Shimazuella alba</name>
    <dbReference type="NCBI Taxonomy" id="2690964"/>
    <lineage>
        <taxon>Bacteria</taxon>
        <taxon>Bacillati</taxon>
        <taxon>Bacillota</taxon>
        <taxon>Bacilli</taxon>
        <taxon>Bacillales</taxon>
        <taxon>Thermoactinomycetaceae</taxon>
        <taxon>Shimazuella</taxon>
    </lineage>
</organism>
<keyword evidence="2" id="KW-1185">Reference proteome</keyword>
<accession>A0A6I4VN59</accession>
<sequence length="62" mass="7144">MKIVHLDIFEQSLELLYQGINKKTPISLLRYSNEHSEDLVETLEEMMRANASFIIIAMCGTD</sequence>